<reference evidence="9 10" key="1">
    <citation type="submission" date="2017-05" db="EMBL/GenBank/DDBJ databases">
        <authorList>
            <person name="Varghese N."/>
            <person name="Submissions S."/>
        </authorList>
    </citation>
    <scope>NUCLEOTIDE SEQUENCE [LARGE SCALE GENOMIC DNA]</scope>
    <source>
        <strain evidence="9 10">DSM 15522</strain>
    </source>
</reference>
<comment type="caution">
    <text evidence="9">The sequence shown here is derived from an EMBL/GenBank/DDBJ whole genome shotgun (WGS) entry which is preliminary data.</text>
</comment>
<accession>A0ABY1N9X2</accession>
<evidence type="ECO:0000256" key="6">
    <source>
        <dbReference type="ARBA" id="ARBA00023134"/>
    </source>
</evidence>
<dbReference type="InterPro" id="IPR029044">
    <property type="entry name" value="Nucleotide-diphossugar_trans"/>
</dbReference>
<evidence type="ECO:0000313" key="9">
    <source>
        <dbReference type="EMBL" id="SMP04379.1"/>
    </source>
</evidence>
<feature type="domain" description="MobA-like NTP transferase" evidence="8">
    <location>
        <begin position="4"/>
        <end position="146"/>
    </location>
</feature>
<evidence type="ECO:0000256" key="7">
    <source>
        <dbReference type="ARBA" id="ARBA00023150"/>
    </source>
</evidence>
<dbReference type="GO" id="GO:0016779">
    <property type="term" value="F:nucleotidyltransferase activity"/>
    <property type="evidence" value="ECO:0007669"/>
    <property type="project" value="UniProtKB-KW"/>
</dbReference>
<evidence type="ECO:0000313" key="10">
    <source>
        <dbReference type="Proteomes" id="UP001157911"/>
    </source>
</evidence>
<evidence type="ECO:0000256" key="4">
    <source>
        <dbReference type="ARBA" id="ARBA00022741"/>
    </source>
</evidence>
<evidence type="ECO:0000256" key="2">
    <source>
        <dbReference type="ARBA" id="ARBA00022679"/>
    </source>
</evidence>
<dbReference type="CDD" id="cd02503">
    <property type="entry name" value="MobA"/>
    <property type="match status" value="1"/>
</dbReference>
<keyword evidence="6" id="KW-0342">GTP-binding</keyword>
<evidence type="ECO:0000256" key="1">
    <source>
        <dbReference type="ARBA" id="ARBA00022490"/>
    </source>
</evidence>
<dbReference type="PANTHER" id="PTHR19136">
    <property type="entry name" value="MOLYBDENUM COFACTOR GUANYLYLTRANSFERASE"/>
    <property type="match status" value="1"/>
</dbReference>
<dbReference type="InterPro" id="IPR025877">
    <property type="entry name" value="MobA-like_NTP_Trfase"/>
</dbReference>
<proteinExistence type="predicted"/>
<dbReference type="EMBL" id="FXUB01000001">
    <property type="protein sequence ID" value="SMP04379.1"/>
    <property type="molecule type" value="Genomic_DNA"/>
</dbReference>
<dbReference type="Proteomes" id="UP001157911">
    <property type="component" value="Unassembled WGS sequence"/>
</dbReference>
<sequence length="192" mass="21946">MITAAVLAGGKSKRFGSDKLLQPFFGKTVIERVVEALSPFNEVLIITKNPPKLPSTLSKNSKVKLITEIFTEQSPLYGLFTALKHATFDKVLIVPGDAPLFSPLFLYHFARMEAPAFIVENGRKHPLICILKKIHITAVEELIKENMHKVAELHKKINSKEVNFDQFKVFDYRKKSLINVNRKEDFYEALYR</sequence>
<evidence type="ECO:0000256" key="3">
    <source>
        <dbReference type="ARBA" id="ARBA00022723"/>
    </source>
</evidence>
<dbReference type="Gene3D" id="3.90.550.10">
    <property type="entry name" value="Spore Coat Polysaccharide Biosynthesis Protein SpsA, Chain A"/>
    <property type="match status" value="1"/>
</dbReference>
<keyword evidence="10" id="KW-1185">Reference proteome</keyword>
<name>A0ABY1N9X2_9BACT</name>
<keyword evidence="9" id="KW-0548">Nucleotidyltransferase</keyword>
<keyword evidence="2" id="KW-0808">Transferase</keyword>
<dbReference type="InterPro" id="IPR013482">
    <property type="entry name" value="Molybde_CF_guanTrfase"/>
</dbReference>
<gene>
    <name evidence="9" type="ORF">SAMN06265339_0227</name>
</gene>
<dbReference type="Pfam" id="PF12804">
    <property type="entry name" value="NTP_transf_3"/>
    <property type="match status" value="1"/>
</dbReference>
<protein>
    <submittedName>
        <fullName evidence="9">Molybdenum cofactor guanylyltransferase</fullName>
    </submittedName>
</protein>
<keyword evidence="3" id="KW-0479">Metal-binding</keyword>
<keyword evidence="5" id="KW-0460">Magnesium</keyword>
<dbReference type="SUPFAM" id="SSF53448">
    <property type="entry name" value="Nucleotide-diphospho-sugar transferases"/>
    <property type="match status" value="1"/>
</dbReference>
<keyword evidence="4" id="KW-0547">Nucleotide-binding</keyword>
<organism evidence="9 10">
    <name type="scientific">Desulfurobacterium pacificum</name>
    <dbReference type="NCBI Taxonomy" id="240166"/>
    <lineage>
        <taxon>Bacteria</taxon>
        <taxon>Pseudomonadati</taxon>
        <taxon>Aquificota</taxon>
        <taxon>Aquificia</taxon>
        <taxon>Desulfurobacteriales</taxon>
        <taxon>Desulfurobacteriaceae</taxon>
        <taxon>Desulfurobacterium</taxon>
    </lineage>
</organism>
<keyword evidence="7" id="KW-0501">Molybdenum cofactor biosynthesis</keyword>
<evidence type="ECO:0000256" key="5">
    <source>
        <dbReference type="ARBA" id="ARBA00022842"/>
    </source>
</evidence>
<dbReference type="PANTHER" id="PTHR19136:SF81">
    <property type="entry name" value="MOLYBDENUM COFACTOR GUANYLYLTRANSFERASE"/>
    <property type="match status" value="1"/>
</dbReference>
<keyword evidence="1" id="KW-0963">Cytoplasm</keyword>
<evidence type="ECO:0000259" key="8">
    <source>
        <dbReference type="Pfam" id="PF12804"/>
    </source>
</evidence>